<proteinExistence type="predicted"/>
<protein>
    <submittedName>
        <fullName evidence="1">Uncharacterized protein</fullName>
    </submittedName>
</protein>
<dbReference type="EMBL" id="CP108188">
    <property type="protein sequence ID" value="WTR68734.1"/>
    <property type="molecule type" value="Genomic_DNA"/>
</dbReference>
<gene>
    <name evidence="1" type="ORF">OG814_05335</name>
</gene>
<accession>A0ABZ1L6S1</accession>
<reference evidence="1 2" key="1">
    <citation type="submission" date="2022-10" db="EMBL/GenBank/DDBJ databases">
        <title>The complete genomes of actinobacterial strains from the NBC collection.</title>
        <authorList>
            <person name="Joergensen T.S."/>
            <person name="Alvarez Arevalo M."/>
            <person name="Sterndorff E.B."/>
            <person name="Faurdal D."/>
            <person name="Vuksanovic O."/>
            <person name="Mourched A.-S."/>
            <person name="Charusanti P."/>
            <person name="Shaw S."/>
            <person name="Blin K."/>
            <person name="Weber T."/>
        </authorList>
    </citation>
    <scope>NUCLEOTIDE SEQUENCE [LARGE SCALE GENOMIC DNA]</scope>
    <source>
        <strain evidence="1 2">NBC_00123</strain>
    </source>
</reference>
<dbReference type="Proteomes" id="UP001622594">
    <property type="component" value="Chromosome"/>
</dbReference>
<dbReference type="RefSeq" id="WP_406132828.1">
    <property type="nucleotide sequence ID" value="NZ_CP108188.1"/>
</dbReference>
<keyword evidence="2" id="KW-1185">Reference proteome</keyword>
<name>A0ABZ1L6S1_9ACTN</name>
<sequence length="57" mass="5782">MGPDRSGRIALAFLAFAGLAGPAWSLRGQVGQLLTAGHRVAVTAPDDIVPPSLATGR</sequence>
<evidence type="ECO:0000313" key="2">
    <source>
        <dbReference type="Proteomes" id="UP001622594"/>
    </source>
</evidence>
<evidence type="ECO:0000313" key="1">
    <source>
        <dbReference type="EMBL" id="WTR68734.1"/>
    </source>
</evidence>
<organism evidence="1 2">
    <name type="scientific">Streptomyces zaomyceticus</name>
    <dbReference type="NCBI Taxonomy" id="68286"/>
    <lineage>
        <taxon>Bacteria</taxon>
        <taxon>Bacillati</taxon>
        <taxon>Actinomycetota</taxon>
        <taxon>Actinomycetes</taxon>
        <taxon>Kitasatosporales</taxon>
        <taxon>Streptomycetaceae</taxon>
        <taxon>Streptomyces</taxon>
    </lineage>
</organism>